<organism evidence="8 9">
    <name type="scientific">Polypedilum vanderplanki</name>
    <name type="common">Sleeping chironomid midge</name>
    <dbReference type="NCBI Taxonomy" id="319348"/>
    <lineage>
        <taxon>Eukaryota</taxon>
        <taxon>Metazoa</taxon>
        <taxon>Ecdysozoa</taxon>
        <taxon>Arthropoda</taxon>
        <taxon>Hexapoda</taxon>
        <taxon>Insecta</taxon>
        <taxon>Pterygota</taxon>
        <taxon>Neoptera</taxon>
        <taxon>Endopterygota</taxon>
        <taxon>Diptera</taxon>
        <taxon>Nematocera</taxon>
        <taxon>Chironomoidea</taxon>
        <taxon>Chironomidae</taxon>
        <taxon>Chironominae</taxon>
        <taxon>Polypedilum</taxon>
        <taxon>Polypedilum</taxon>
    </lineage>
</organism>
<dbReference type="PANTHER" id="PTHR47154">
    <property type="entry name" value="G-PROTEIN COUPLED RECEPTOR MTH-RELATED"/>
    <property type="match status" value="1"/>
</dbReference>
<dbReference type="EMBL" id="JADBJN010000004">
    <property type="protein sequence ID" value="KAG5667459.1"/>
    <property type="molecule type" value="Genomic_DNA"/>
</dbReference>
<evidence type="ECO:0000259" key="7">
    <source>
        <dbReference type="PROSITE" id="PS50261"/>
    </source>
</evidence>
<dbReference type="GO" id="GO:0007166">
    <property type="term" value="P:cell surface receptor signaling pathway"/>
    <property type="evidence" value="ECO:0007669"/>
    <property type="project" value="InterPro"/>
</dbReference>
<sequence length="475" mass="55968">MIPKYILILFSSVTVFVITSYIICREWLRNHLYPLKSCNSDETCVSFCCDFKNSCLNHEYLRDLTISLSENIDRNFKILKRIPCEELFPNDEWSFEKNGFVNDEENHTHSWNEYCLQINDQTNETQMLTCPPIHLIESAKSTYPYLMLSSVPFFIITLIIYAFIKELRTNHGKCVMGYILSLTVMYTSLSFVNLFNFDMMEHHILTCKSLGYIVLMSILMCFFWLNVMCYDIFRSIRSFKRPYDSMKKYICYCVYAFGIPFFLGFIVILLNEFEIVPVEWRTNIGNHSCMISEPIFGGTDEEKKHSNRAQWIYMYGPIMLILLINFGFYSLTAYTIYKVQKDVKRFSKRERSKHAKKETARFALYVRFFMMMGLPWAIEVSSWIFGETFFLYLASIINCLQGFIILVMFVLHKKVFKLIMARFRPYPNTQATMYNKANSARNSTVLHRPLKVNLSNTTNSHTSTHGMNMNEQTSF</sequence>
<feature type="transmembrane region" description="Helical" evidence="6">
    <location>
        <begin position="390"/>
        <end position="411"/>
    </location>
</feature>
<dbReference type="Gene3D" id="1.20.1070.10">
    <property type="entry name" value="Rhodopsin 7-helix transmembrane proteins"/>
    <property type="match status" value="1"/>
</dbReference>
<feature type="transmembrane region" description="Helical" evidence="6">
    <location>
        <begin position="176"/>
        <end position="197"/>
    </location>
</feature>
<dbReference type="InterPro" id="IPR051384">
    <property type="entry name" value="Mth_GPCR"/>
</dbReference>
<feature type="transmembrane region" description="Helical" evidence="6">
    <location>
        <begin position="5"/>
        <end position="23"/>
    </location>
</feature>
<gene>
    <name evidence="8" type="ORF">PVAND_015439</name>
</gene>
<feature type="compositionally biased region" description="Polar residues" evidence="5">
    <location>
        <begin position="466"/>
        <end position="475"/>
    </location>
</feature>
<name>A0A9J6BD47_POLVA</name>
<feature type="transmembrane region" description="Helical" evidence="6">
    <location>
        <begin position="209"/>
        <end position="228"/>
    </location>
</feature>
<keyword evidence="4 6" id="KW-0472">Membrane</keyword>
<keyword evidence="3 6" id="KW-1133">Transmembrane helix</keyword>
<evidence type="ECO:0000256" key="5">
    <source>
        <dbReference type="SAM" id="MobiDB-lite"/>
    </source>
</evidence>
<feature type="transmembrane region" description="Helical" evidence="6">
    <location>
        <begin position="312"/>
        <end position="337"/>
    </location>
</feature>
<dbReference type="InterPro" id="IPR017981">
    <property type="entry name" value="GPCR_2-like_7TM"/>
</dbReference>
<dbReference type="GO" id="GO:0005886">
    <property type="term" value="C:plasma membrane"/>
    <property type="evidence" value="ECO:0007669"/>
    <property type="project" value="TreeGrafter"/>
</dbReference>
<dbReference type="OrthoDB" id="6134459at2759"/>
<feature type="transmembrane region" description="Helical" evidence="6">
    <location>
        <begin position="145"/>
        <end position="164"/>
    </location>
</feature>
<dbReference type="PANTHER" id="PTHR47154:SF2">
    <property type="entry name" value="G-PROTEIN COUPLED RECEPTOR MTH-RELATED"/>
    <property type="match status" value="1"/>
</dbReference>
<evidence type="ECO:0000256" key="6">
    <source>
        <dbReference type="SAM" id="Phobius"/>
    </source>
</evidence>
<dbReference type="PROSITE" id="PS50261">
    <property type="entry name" value="G_PROTEIN_RECEP_F2_4"/>
    <property type="match status" value="1"/>
</dbReference>
<keyword evidence="9" id="KW-1185">Reference proteome</keyword>
<accession>A0A9J6BD47</accession>
<feature type="transmembrane region" description="Helical" evidence="6">
    <location>
        <begin position="358"/>
        <end position="378"/>
    </location>
</feature>
<feature type="compositionally biased region" description="Low complexity" evidence="5">
    <location>
        <begin position="455"/>
        <end position="465"/>
    </location>
</feature>
<reference evidence="8" key="1">
    <citation type="submission" date="2021-03" db="EMBL/GenBank/DDBJ databases">
        <title>Chromosome level genome of the anhydrobiotic midge Polypedilum vanderplanki.</title>
        <authorList>
            <person name="Yoshida Y."/>
            <person name="Kikawada T."/>
            <person name="Gusev O."/>
        </authorList>
    </citation>
    <scope>NUCLEOTIDE SEQUENCE</scope>
    <source>
        <strain evidence="8">NIAS01</strain>
        <tissue evidence="8">Whole body or cell culture</tissue>
    </source>
</reference>
<feature type="domain" description="G-protein coupled receptors family 2 profile 2" evidence="7">
    <location>
        <begin position="139"/>
        <end position="413"/>
    </location>
</feature>
<feature type="transmembrane region" description="Helical" evidence="6">
    <location>
        <begin position="249"/>
        <end position="270"/>
    </location>
</feature>
<keyword evidence="2 6" id="KW-0812">Transmembrane</keyword>
<evidence type="ECO:0000256" key="2">
    <source>
        <dbReference type="ARBA" id="ARBA00022692"/>
    </source>
</evidence>
<comment type="caution">
    <text evidence="8">The sequence shown here is derived from an EMBL/GenBank/DDBJ whole genome shotgun (WGS) entry which is preliminary data.</text>
</comment>
<feature type="region of interest" description="Disordered" evidence="5">
    <location>
        <begin position="455"/>
        <end position="475"/>
    </location>
</feature>
<dbReference type="SUPFAM" id="SSF81321">
    <property type="entry name" value="Family A G protein-coupled receptor-like"/>
    <property type="match status" value="1"/>
</dbReference>
<protein>
    <recommendedName>
        <fullName evidence="7">G-protein coupled receptors family 2 profile 2 domain-containing protein</fullName>
    </recommendedName>
</protein>
<evidence type="ECO:0000256" key="1">
    <source>
        <dbReference type="ARBA" id="ARBA00004141"/>
    </source>
</evidence>
<evidence type="ECO:0000256" key="3">
    <source>
        <dbReference type="ARBA" id="ARBA00022989"/>
    </source>
</evidence>
<evidence type="ECO:0000313" key="8">
    <source>
        <dbReference type="EMBL" id="KAG5667459.1"/>
    </source>
</evidence>
<dbReference type="Proteomes" id="UP001107558">
    <property type="component" value="Chromosome 4"/>
</dbReference>
<dbReference type="GO" id="GO:0008528">
    <property type="term" value="F:G protein-coupled peptide receptor activity"/>
    <property type="evidence" value="ECO:0007669"/>
    <property type="project" value="TreeGrafter"/>
</dbReference>
<proteinExistence type="predicted"/>
<evidence type="ECO:0000256" key="4">
    <source>
        <dbReference type="ARBA" id="ARBA00023136"/>
    </source>
</evidence>
<dbReference type="AlphaFoldDB" id="A0A9J6BD47"/>
<comment type="subcellular location">
    <subcellularLocation>
        <location evidence="1">Membrane</location>
        <topology evidence="1">Multi-pass membrane protein</topology>
    </subcellularLocation>
</comment>
<evidence type="ECO:0000313" key="9">
    <source>
        <dbReference type="Proteomes" id="UP001107558"/>
    </source>
</evidence>
<dbReference type="CDD" id="cd15039">
    <property type="entry name" value="7tmB3_Methuselah-like"/>
    <property type="match status" value="1"/>
</dbReference>